<dbReference type="Pfam" id="PF08132">
    <property type="entry name" value="AdoMetDC_leader"/>
    <property type="match status" value="1"/>
</dbReference>
<dbReference type="PROSITE" id="PS01336">
    <property type="entry name" value="ADOMETDC"/>
    <property type="match status" value="1"/>
</dbReference>
<dbReference type="GO" id="GO:0005829">
    <property type="term" value="C:cytosol"/>
    <property type="evidence" value="ECO:0007669"/>
    <property type="project" value="TreeGrafter"/>
</dbReference>
<dbReference type="InterPro" id="IPR012511">
    <property type="entry name" value="AdoMetDC_leader"/>
</dbReference>
<keyword evidence="7" id="KW-0068">Autocatalytic cleavage</keyword>
<keyword evidence="5" id="KW-0949">S-adenosyl-L-methionine</keyword>
<evidence type="ECO:0000256" key="1">
    <source>
        <dbReference type="ARBA" id="ARBA00001928"/>
    </source>
</evidence>
<evidence type="ECO:0000256" key="9">
    <source>
        <dbReference type="ARBA" id="ARBA00023115"/>
    </source>
</evidence>
<evidence type="ECO:0000256" key="13">
    <source>
        <dbReference type="ARBA" id="ARBA00023317"/>
    </source>
</evidence>
<dbReference type="GO" id="GO:0004014">
    <property type="term" value="F:adenosylmethionine decarboxylase activity"/>
    <property type="evidence" value="ECO:0007669"/>
    <property type="project" value="UniProtKB-EC"/>
</dbReference>
<dbReference type="SUPFAM" id="SSF56276">
    <property type="entry name" value="S-adenosylmethionine decarboxylase"/>
    <property type="match status" value="1"/>
</dbReference>
<keyword evidence="8" id="KW-0745">Spermidine biosynthesis</keyword>
<proteinExistence type="inferred from homology"/>
<dbReference type="InterPro" id="IPR001985">
    <property type="entry name" value="S-AdoMet_decarboxylase_euk"/>
</dbReference>
<evidence type="ECO:0000256" key="2">
    <source>
        <dbReference type="ARBA" id="ARBA00004911"/>
    </source>
</evidence>
<keyword evidence="6" id="KW-0210">Decarboxylase</keyword>
<evidence type="ECO:0000256" key="6">
    <source>
        <dbReference type="ARBA" id="ARBA00022793"/>
    </source>
</evidence>
<evidence type="ECO:0000313" key="15">
    <source>
        <dbReference type="EnsemblPlants" id="EMT07332"/>
    </source>
</evidence>
<evidence type="ECO:0000256" key="12">
    <source>
        <dbReference type="ARBA" id="ARBA00023270"/>
    </source>
</evidence>
<dbReference type="FunFam" id="3.30.360.50:FF:000001">
    <property type="entry name" value="S-adenosylmethionine decarboxylase proenzyme"/>
    <property type="match status" value="1"/>
</dbReference>
<keyword evidence="9" id="KW-0620">Polyamine biosynthesis</keyword>
<protein>
    <recommendedName>
        <fullName evidence="4">adenosylmethionine decarboxylase</fullName>
        <ecNumber evidence="4">4.1.1.50</ecNumber>
    </recommendedName>
</protein>
<dbReference type="AlphaFoldDB" id="M8AS70"/>
<dbReference type="InterPro" id="IPR016067">
    <property type="entry name" value="S-AdoMet_deCO2ase_core"/>
</dbReference>
<comment type="similarity">
    <text evidence="3">Belongs to the eukaryotic AdoMetDC family.</text>
</comment>
<evidence type="ECO:0000256" key="14">
    <source>
        <dbReference type="ARBA" id="ARBA00048112"/>
    </source>
</evidence>
<keyword evidence="12" id="KW-0704">Schiff base</keyword>
<sequence>MTTTARGRWSIGHAHEDLLDIIDKHKGTSVNVLMMSKAGKKSSSSNSMYEAPLGYKIEDVRPAGGIKKFQSAAYSNMEMSLADCWGPAPASPIGFEGYEKRLEITFSDAPVFADPCGRGLRALSRHQIDSFLDLARCTIVSQLSNKQFDSYVLSESSLFVYSHKVVIKTCGTTKLLLSIPRILELAAELSLPLLSAKYSRGAFIFPGAQPAPHRSFSEEVSVLNGFFGGLKSGGNAYVMGDAFRPKKMWHVYYATEEPEQPMVTLEMCMTGLDAGKAAVFFKNSADGGCSSAKEMTKVSGISAIIPEMEICDFDFDPCGYSMNGVCGPAASTIHVTPEEGFSYASYEAMNFNPGSLVYSDLIKRVLSCFRPSDFSLAVTIFGGQGFAKSWAADAEVCSYLLEDVVEQELPGGGLLMYQSFSAVAPGAVSPRSTLDDGWSSDGMETAVQGEETCVWGVEKKVAEKGVAA</sequence>
<evidence type="ECO:0000256" key="8">
    <source>
        <dbReference type="ARBA" id="ARBA00023066"/>
    </source>
</evidence>
<dbReference type="GO" id="GO:0008295">
    <property type="term" value="P:spermidine biosynthetic process"/>
    <property type="evidence" value="ECO:0007669"/>
    <property type="project" value="UniProtKB-KW"/>
</dbReference>
<dbReference type="UniPathway" id="UPA00331">
    <property type="reaction ID" value="UER00451"/>
</dbReference>
<dbReference type="InterPro" id="IPR018166">
    <property type="entry name" value="S-AdoMet_deCO2ase_CS"/>
</dbReference>
<organism evidence="15">
    <name type="scientific">Aegilops tauschii</name>
    <name type="common">Tausch's goatgrass</name>
    <name type="synonym">Aegilops squarrosa</name>
    <dbReference type="NCBI Taxonomy" id="37682"/>
    <lineage>
        <taxon>Eukaryota</taxon>
        <taxon>Viridiplantae</taxon>
        <taxon>Streptophyta</taxon>
        <taxon>Embryophyta</taxon>
        <taxon>Tracheophyta</taxon>
        <taxon>Spermatophyta</taxon>
        <taxon>Magnoliopsida</taxon>
        <taxon>Liliopsida</taxon>
        <taxon>Poales</taxon>
        <taxon>Poaceae</taxon>
        <taxon>BOP clade</taxon>
        <taxon>Pooideae</taxon>
        <taxon>Triticodae</taxon>
        <taxon>Triticeae</taxon>
        <taxon>Triticinae</taxon>
        <taxon>Aegilops</taxon>
    </lineage>
</organism>
<evidence type="ECO:0000256" key="3">
    <source>
        <dbReference type="ARBA" id="ARBA00008466"/>
    </source>
</evidence>
<keyword evidence="11" id="KW-0456">Lyase</keyword>
<reference evidence="15" key="1">
    <citation type="submission" date="2015-06" db="UniProtKB">
        <authorList>
            <consortium name="EnsemblPlants"/>
        </authorList>
    </citation>
    <scope>IDENTIFICATION</scope>
</reference>
<dbReference type="Pfam" id="PF01536">
    <property type="entry name" value="SAM_decarbox"/>
    <property type="match status" value="1"/>
</dbReference>
<dbReference type="Gene3D" id="3.30.360.50">
    <property type="entry name" value="S-adenosylmethionine decarboxylase"/>
    <property type="match status" value="1"/>
</dbReference>
<dbReference type="EnsemblPlants" id="EMT07332">
    <property type="protein sequence ID" value="EMT07332"/>
    <property type="gene ID" value="F775_08049"/>
</dbReference>
<dbReference type="EC" id="4.1.1.50" evidence="4"/>
<evidence type="ECO:0000256" key="7">
    <source>
        <dbReference type="ARBA" id="ARBA00022813"/>
    </source>
</evidence>
<evidence type="ECO:0000256" key="10">
    <source>
        <dbReference type="ARBA" id="ARBA00023145"/>
    </source>
</evidence>
<name>M8AS70_AEGTA</name>
<dbReference type="InterPro" id="IPR048283">
    <property type="entry name" value="AdoMetDC-like"/>
</dbReference>
<comment type="cofactor">
    <cofactor evidence="1">
        <name>pyruvate</name>
        <dbReference type="ChEBI" id="CHEBI:15361"/>
    </cofactor>
</comment>
<dbReference type="FunFam" id="3.60.90.10:FF:000002">
    <property type="entry name" value="S-adenosylmethionine decarboxylase proenzyme"/>
    <property type="match status" value="1"/>
</dbReference>
<dbReference type="Gene3D" id="3.60.90.10">
    <property type="entry name" value="S-adenosylmethionine decarboxylase"/>
    <property type="match status" value="1"/>
</dbReference>
<evidence type="ECO:0000256" key="11">
    <source>
        <dbReference type="ARBA" id="ARBA00023239"/>
    </source>
</evidence>
<comment type="catalytic activity">
    <reaction evidence="14">
        <text>S-adenosyl-L-methionine + H(+) = S-adenosyl 3-(methylsulfanyl)propylamine + CO2</text>
        <dbReference type="Rhea" id="RHEA:15981"/>
        <dbReference type="ChEBI" id="CHEBI:15378"/>
        <dbReference type="ChEBI" id="CHEBI:16526"/>
        <dbReference type="ChEBI" id="CHEBI:57443"/>
        <dbReference type="ChEBI" id="CHEBI:59789"/>
        <dbReference type="EC" id="4.1.1.50"/>
    </reaction>
</comment>
<evidence type="ECO:0000256" key="5">
    <source>
        <dbReference type="ARBA" id="ARBA00022691"/>
    </source>
</evidence>
<dbReference type="GO" id="GO:0006597">
    <property type="term" value="P:spermine biosynthetic process"/>
    <property type="evidence" value="ECO:0007669"/>
    <property type="project" value="InterPro"/>
</dbReference>
<dbReference type="GO" id="GO:0099402">
    <property type="term" value="P:plant organ development"/>
    <property type="evidence" value="ECO:0007669"/>
    <property type="project" value="UniProtKB-ARBA"/>
</dbReference>
<accession>M8AS70</accession>
<keyword evidence="10" id="KW-0865">Zymogen</keyword>
<keyword evidence="13" id="KW-0670">Pyruvate</keyword>
<dbReference type="PANTHER" id="PTHR11570">
    <property type="entry name" value="S-ADENOSYLMETHIONINE DECARBOXYLASE"/>
    <property type="match status" value="1"/>
</dbReference>
<evidence type="ECO:0000256" key="4">
    <source>
        <dbReference type="ARBA" id="ARBA00012357"/>
    </source>
</evidence>
<dbReference type="PANTHER" id="PTHR11570:SF0">
    <property type="entry name" value="S-ADENOSYLMETHIONINE DECARBOXYLASE PROENZYME"/>
    <property type="match status" value="1"/>
</dbReference>
<dbReference type="NCBIfam" id="TIGR00535">
    <property type="entry name" value="SAM_DCase"/>
    <property type="match status" value="1"/>
</dbReference>
<comment type="pathway">
    <text evidence="2">Amine and polyamine biosynthesis; S-adenosylmethioninamine biosynthesis; S-adenosylmethioninamine from S-adenosyl-L-methionine: step 1/1.</text>
</comment>